<dbReference type="PANTHER" id="PTHR32246">
    <property type="entry name" value="INGRESSION PROTEIN FIC1"/>
    <property type="match status" value="1"/>
</dbReference>
<organism evidence="2 3">
    <name type="scientific">Lupinus albus</name>
    <name type="common">White lupine</name>
    <name type="synonym">Lupinus termis</name>
    <dbReference type="NCBI Taxonomy" id="3870"/>
    <lineage>
        <taxon>Eukaryota</taxon>
        <taxon>Viridiplantae</taxon>
        <taxon>Streptophyta</taxon>
        <taxon>Embryophyta</taxon>
        <taxon>Tracheophyta</taxon>
        <taxon>Spermatophyta</taxon>
        <taxon>Magnoliopsida</taxon>
        <taxon>eudicotyledons</taxon>
        <taxon>Gunneridae</taxon>
        <taxon>Pentapetalae</taxon>
        <taxon>rosids</taxon>
        <taxon>fabids</taxon>
        <taxon>Fabales</taxon>
        <taxon>Fabaceae</taxon>
        <taxon>Papilionoideae</taxon>
        <taxon>50 kb inversion clade</taxon>
        <taxon>genistoids sensu lato</taxon>
        <taxon>core genistoids</taxon>
        <taxon>Genisteae</taxon>
        <taxon>Lupinus</taxon>
    </lineage>
</organism>
<comment type="caution">
    <text evidence="2">The sequence shown here is derived from an EMBL/GenBank/DDBJ whole genome shotgun (WGS) entry which is preliminary data.</text>
</comment>
<dbReference type="OrthoDB" id="884464at2759"/>
<evidence type="ECO:0000259" key="1">
    <source>
        <dbReference type="PROSITE" id="PS50004"/>
    </source>
</evidence>
<dbReference type="InterPro" id="IPR035892">
    <property type="entry name" value="C2_domain_sf"/>
</dbReference>
<reference evidence="3" key="1">
    <citation type="journal article" date="2020" name="Nat. Commun.">
        <title>Genome sequence of the cluster root forming white lupin.</title>
        <authorList>
            <person name="Hufnagel B."/>
            <person name="Marques A."/>
            <person name="Soriano A."/>
            <person name="Marques L."/>
            <person name="Divol F."/>
            <person name="Doumas P."/>
            <person name="Sallet E."/>
            <person name="Mancinotti D."/>
            <person name="Carrere S."/>
            <person name="Marande W."/>
            <person name="Arribat S."/>
            <person name="Keller J."/>
            <person name="Huneau C."/>
            <person name="Blein T."/>
            <person name="Aime D."/>
            <person name="Laguerre M."/>
            <person name="Taylor J."/>
            <person name="Schubert V."/>
            <person name="Nelson M."/>
            <person name="Geu-Flores F."/>
            <person name="Crespi M."/>
            <person name="Gallardo-Guerrero K."/>
            <person name="Delaux P.-M."/>
            <person name="Salse J."/>
            <person name="Berges H."/>
            <person name="Guyot R."/>
            <person name="Gouzy J."/>
            <person name="Peret B."/>
        </authorList>
    </citation>
    <scope>NUCLEOTIDE SEQUENCE [LARGE SCALE GENOMIC DNA]</scope>
    <source>
        <strain evidence="3">cv. Amiga</strain>
    </source>
</reference>
<keyword evidence="3" id="KW-1185">Reference proteome</keyword>
<dbReference type="PANTHER" id="PTHR32246:SF64">
    <property type="entry name" value="C2 DOMAIN PROTEIN"/>
    <property type="match status" value="1"/>
</dbReference>
<sequence>MRKTYSFHHFSSNLHYLSPSPSSYIFISNIITLTIHKIIHGSNTFSYIYLVVHIHNYILISMDGKPLPRTLEITVISGENISIDQNPTAENVYVVVRPESINCYTTKMTKGEEGLHAWNEKFLLDIPMHAKLITFEVQCKKYKGFRPIGVARIALSELIGNEWKESNLIQMFSYWLRDWDGRRNGVIHFLMRIAAAAVEDCSCSQLIEGN</sequence>
<protein>
    <submittedName>
        <fullName evidence="2">Putative C2 domain-containing protein</fullName>
    </submittedName>
</protein>
<dbReference type="SMART" id="SM00239">
    <property type="entry name" value="C2"/>
    <property type="match status" value="1"/>
</dbReference>
<gene>
    <name evidence="2" type="ORF">Lalb_Chr10g0097381</name>
</gene>
<feature type="domain" description="C2" evidence="1">
    <location>
        <begin position="52"/>
        <end position="168"/>
    </location>
</feature>
<evidence type="ECO:0000313" key="3">
    <source>
        <dbReference type="Proteomes" id="UP000447434"/>
    </source>
</evidence>
<dbReference type="Proteomes" id="UP000447434">
    <property type="component" value="Chromosome 10"/>
</dbReference>
<proteinExistence type="predicted"/>
<dbReference type="Pfam" id="PF00168">
    <property type="entry name" value="C2"/>
    <property type="match status" value="1"/>
</dbReference>
<evidence type="ECO:0000313" key="2">
    <source>
        <dbReference type="EMBL" id="KAE9605442.1"/>
    </source>
</evidence>
<dbReference type="EMBL" id="WOCE01000010">
    <property type="protein sequence ID" value="KAE9605442.1"/>
    <property type="molecule type" value="Genomic_DNA"/>
</dbReference>
<dbReference type="InterPro" id="IPR000008">
    <property type="entry name" value="C2_dom"/>
</dbReference>
<dbReference type="Gene3D" id="2.60.40.150">
    <property type="entry name" value="C2 domain"/>
    <property type="match status" value="1"/>
</dbReference>
<dbReference type="AlphaFoldDB" id="A0A6A4PVI2"/>
<dbReference type="PROSITE" id="PS50004">
    <property type="entry name" value="C2"/>
    <property type="match status" value="1"/>
</dbReference>
<name>A0A6A4PVI2_LUPAL</name>
<dbReference type="SUPFAM" id="SSF49562">
    <property type="entry name" value="C2 domain (Calcium/lipid-binding domain, CaLB)"/>
    <property type="match status" value="1"/>
</dbReference>
<accession>A0A6A4PVI2</accession>